<dbReference type="CDD" id="cd00200">
    <property type="entry name" value="WD40"/>
    <property type="match status" value="1"/>
</dbReference>
<evidence type="ECO:0000256" key="5">
    <source>
        <dbReference type="ARBA" id="ARBA00022553"/>
    </source>
</evidence>
<dbReference type="KEGG" id="bbel:109475297"/>
<dbReference type="InterPro" id="IPR001680">
    <property type="entry name" value="WD40_rpt"/>
</dbReference>
<evidence type="ECO:0000256" key="16">
    <source>
        <dbReference type="SAM" id="MobiDB-lite"/>
    </source>
</evidence>
<dbReference type="PROSITE" id="PS00678">
    <property type="entry name" value="WD_REPEATS_1"/>
    <property type="match status" value="1"/>
</dbReference>
<dbReference type="PRINTS" id="PR00320">
    <property type="entry name" value="GPROTEINBRPT"/>
</dbReference>
<comment type="pathway">
    <text evidence="3">Protein modification; protein ubiquitination.</text>
</comment>
<evidence type="ECO:0000256" key="4">
    <source>
        <dbReference type="ARBA" id="ARBA00022454"/>
    </source>
</evidence>
<keyword evidence="8" id="KW-0227">DNA damage</keyword>
<feature type="repeat" description="WD" evidence="15">
    <location>
        <begin position="330"/>
        <end position="361"/>
    </location>
</feature>
<reference evidence="18" key="1">
    <citation type="submission" date="2025-08" db="UniProtKB">
        <authorList>
            <consortium name="RefSeq"/>
        </authorList>
    </citation>
    <scope>IDENTIFICATION</scope>
    <source>
        <tissue evidence="18">Gonad</tissue>
    </source>
</reference>
<evidence type="ECO:0000256" key="1">
    <source>
        <dbReference type="ARBA" id="ARBA00004109"/>
    </source>
</evidence>
<evidence type="ECO:0000256" key="11">
    <source>
        <dbReference type="ARBA" id="ARBA00023242"/>
    </source>
</evidence>
<dbReference type="GO" id="GO:0000109">
    <property type="term" value="C:nucleotide-excision repair complex"/>
    <property type="evidence" value="ECO:0007669"/>
    <property type="project" value="TreeGrafter"/>
</dbReference>
<comment type="function">
    <text evidence="12">Substrate-recognition component of the CSA complex, a DCX (DDB1-CUL4-X-box) E3 ubiquitin-protein ligase complex, involved in transcription-coupled nucleotide excision repair (TC-NER), a process during which RNA polymerase II-blocking lesions are rapidly removed from the transcribed strand of active genes. Following recruitment to lesion-stalled RNA polymerase II (Pol II), the CSA complex mediates ubiquitination of Pol II subunit POLR2A/RPB1 at 'Lys-1268', a critical TC-NER checkpoint, governing RNA Pol II stability and initiating DNA damage excision by TFIIH recruitment. The CSA complex also promotes the ubiquitination and subsequent proteasomal degradation of ERCC6/CSB in a UV-dependent manner; ERCC6 degradation is essential for the recovery of RNA synthesis after transcription-coupled repair. Also plays a role in DNA double-strand breaks (DSSBs) repair by non-homologous end joining (NHEJ).</text>
</comment>
<keyword evidence="10" id="KW-0234">DNA repair</keyword>
<dbReference type="GO" id="GO:0016363">
    <property type="term" value="C:nuclear matrix"/>
    <property type="evidence" value="ECO:0007669"/>
    <property type="project" value="UniProtKB-SubCell"/>
</dbReference>
<evidence type="ECO:0000256" key="7">
    <source>
        <dbReference type="ARBA" id="ARBA00022737"/>
    </source>
</evidence>
<dbReference type="PANTHER" id="PTHR46202">
    <property type="entry name" value="DNA EXCISION REPAIR PROTEIN ERCC-8"/>
    <property type="match status" value="1"/>
</dbReference>
<dbReference type="SUPFAM" id="SSF50978">
    <property type="entry name" value="WD40 repeat-like"/>
    <property type="match status" value="1"/>
</dbReference>
<dbReference type="InterPro" id="IPR015943">
    <property type="entry name" value="WD40/YVTN_repeat-like_dom_sf"/>
</dbReference>
<dbReference type="PROSITE" id="PS50082">
    <property type="entry name" value="WD_REPEATS_2"/>
    <property type="match status" value="4"/>
</dbReference>
<dbReference type="PANTHER" id="PTHR46202:SF1">
    <property type="entry name" value="DNA EXCISION REPAIR PROTEIN ERCC-8"/>
    <property type="match status" value="1"/>
</dbReference>
<dbReference type="InterPro" id="IPR020472">
    <property type="entry name" value="WD40_PAC1"/>
</dbReference>
<dbReference type="GO" id="GO:0000209">
    <property type="term" value="P:protein polyubiquitination"/>
    <property type="evidence" value="ECO:0007669"/>
    <property type="project" value="TreeGrafter"/>
</dbReference>
<keyword evidence="5" id="KW-0597">Phosphoprotein</keyword>
<evidence type="ECO:0000313" key="18">
    <source>
        <dbReference type="RefSeq" id="XP_019631468.1"/>
    </source>
</evidence>
<dbReference type="Gene3D" id="2.130.10.10">
    <property type="entry name" value="YVTN repeat-like/Quinoprotein amine dehydrogenase"/>
    <property type="match status" value="1"/>
</dbReference>
<feature type="repeat" description="WD" evidence="15">
    <location>
        <begin position="241"/>
        <end position="282"/>
    </location>
</feature>
<feature type="compositionally biased region" description="Basic and acidic residues" evidence="16">
    <location>
        <begin position="371"/>
        <end position="381"/>
    </location>
</feature>
<dbReference type="PROSITE" id="PS50294">
    <property type="entry name" value="WD_REPEATS_REGION"/>
    <property type="match status" value="4"/>
</dbReference>
<keyword evidence="4" id="KW-0158">Chromosome</keyword>
<feature type="compositionally biased region" description="Polar residues" evidence="16">
    <location>
        <begin position="382"/>
        <end position="400"/>
    </location>
</feature>
<keyword evidence="7" id="KW-0677">Repeat</keyword>
<dbReference type="FunFam" id="2.130.10.10:FF:000130">
    <property type="entry name" value="DNA excision repair protein ERCC-8"/>
    <property type="match status" value="1"/>
</dbReference>
<evidence type="ECO:0000256" key="12">
    <source>
        <dbReference type="ARBA" id="ARBA00054544"/>
    </source>
</evidence>
<dbReference type="Proteomes" id="UP000515135">
    <property type="component" value="Unplaced"/>
</dbReference>
<dbReference type="RefSeq" id="XP_019631468.1">
    <property type="nucleotide sequence ID" value="XM_019775909.1"/>
</dbReference>
<evidence type="ECO:0000256" key="3">
    <source>
        <dbReference type="ARBA" id="ARBA00004906"/>
    </source>
</evidence>
<dbReference type="InterPro" id="IPR042238">
    <property type="entry name" value="Rad28/ERCC8/Ckn1/ATCSA-1"/>
</dbReference>
<dbReference type="OrthoDB" id="361494at2759"/>
<name>A0A6P4Z4G2_BRABE</name>
<sequence length="400" mass="44013">MLNFLSCRENGTLDPVALVRAETTRRTFSLELSKEQDVKRIHASGVNSLDLDPVEARYLLSGGADGVIAIYDTHNLSGTPSSTAEAVCTVGRSHRHVHKYSVETVRWYPHDTGLFTSSSMDKTLKVWDTNVLLPAEVFQFEGTVYSHAMSPVAKKHCLIAVATMTSIVTLCDLKSGSSTHILKGHRAAVKCARWSPRNPYLLATGSQDNKVLLWDVRSAKSSLMSLDQHNGELATSTAAVNTAHNGHVNGLCFTPEGLHLLSFGTDHRLRLWDTATGRNTLVNYGKISNESKKSVQFTVSRGSSPDVVFVPDDSSIAMFDVFGGTSLHRLVGHYNYVQCCVFNPNTQELYSGGSDSNILVWVPDLGRGEDYEEAKKQKAEPSQRTQNVQAYQDTWSSDED</sequence>
<feature type="region of interest" description="Disordered" evidence="16">
    <location>
        <begin position="371"/>
        <end position="400"/>
    </location>
</feature>
<comment type="subunit">
    <text evidence="13">Part of the CSA complex (also named DCX(ERCC8) complex), a DCX E3 ubiquitin-protein ligase complex containing ERCC8, RBX1, DDB1 and CUL4A; the CSA complex interacts with RNA polymerase II; upon UV irradiation it interacts with the COP9 signalosome and preferentially with the hyperphosphorylated form of RNA polymerase II. Interacts with ERCC6/CSB (via CIM motif); promoting recruitment to lesion-stalled RNA polymerase II (Pol II). Interacts with KIAA1530/UVSSA. Interacts with a subunit of RNA polymerase II TFIIH.</text>
</comment>
<evidence type="ECO:0000256" key="10">
    <source>
        <dbReference type="ARBA" id="ARBA00023204"/>
    </source>
</evidence>
<dbReference type="Pfam" id="PF00400">
    <property type="entry name" value="WD40"/>
    <property type="match status" value="5"/>
</dbReference>
<evidence type="ECO:0000256" key="6">
    <source>
        <dbReference type="ARBA" id="ARBA00022574"/>
    </source>
</evidence>
<evidence type="ECO:0000256" key="15">
    <source>
        <dbReference type="PROSITE-ProRule" id="PRU00221"/>
    </source>
</evidence>
<feature type="repeat" description="WD" evidence="15">
    <location>
        <begin position="182"/>
        <end position="224"/>
    </location>
</feature>
<evidence type="ECO:0000256" key="9">
    <source>
        <dbReference type="ARBA" id="ARBA00022786"/>
    </source>
</evidence>
<organism evidence="17 18">
    <name type="scientific">Branchiostoma belcheri</name>
    <name type="common">Amphioxus</name>
    <dbReference type="NCBI Taxonomy" id="7741"/>
    <lineage>
        <taxon>Eukaryota</taxon>
        <taxon>Metazoa</taxon>
        <taxon>Chordata</taxon>
        <taxon>Cephalochordata</taxon>
        <taxon>Leptocardii</taxon>
        <taxon>Amphioxiformes</taxon>
        <taxon>Branchiostomatidae</taxon>
        <taxon>Branchiostoma</taxon>
    </lineage>
</organism>
<keyword evidence="17" id="KW-1185">Reference proteome</keyword>
<dbReference type="GO" id="GO:0006283">
    <property type="term" value="P:transcription-coupled nucleotide-excision repair"/>
    <property type="evidence" value="ECO:0007669"/>
    <property type="project" value="InterPro"/>
</dbReference>
<keyword evidence="11" id="KW-0539">Nucleus</keyword>
<gene>
    <name evidence="18" type="primary">LOC109475297</name>
</gene>
<evidence type="ECO:0000256" key="13">
    <source>
        <dbReference type="ARBA" id="ARBA00062934"/>
    </source>
</evidence>
<dbReference type="SMART" id="SM00320">
    <property type="entry name" value="WD40"/>
    <property type="match status" value="5"/>
</dbReference>
<dbReference type="GO" id="GO:0031464">
    <property type="term" value="C:Cul4A-RING E3 ubiquitin ligase complex"/>
    <property type="evidence" value="ECO:0007669"/>
    <property type="project" value="TreeGrafter"/>
</dbReference>
<evidence type="ECO:0000256" key="8">
    <source>
        <dbReference type="ARBA" id="ARBA00022763"/>
    </source>
</evidence>
<evidence type="ECO:0000256" key="14">
    <source>
        <dbReference type="ARBA" id="ARBA00071995"/>
    </source>
</evidence>
<evidence type="ECO:0000313" key="17">
    <source>
        <dbReference type="Proteomes" id="UP000515135"/>
    </source>
</evidence>
<feature type="repeat" description="WD" evidence="15">
    <location>
        <begin position="95"/>
        <end position="128"/>
    </location>
</feature>
<comment type="subcellular location">
    <subcellularLocation>
        <location evidence="2">Chromosome</location>
    </subcellularLocation>
    <subcellularLocation>
        <location evidence="1">Nucleus matrix</location>
    </subcellularLocation>
</comment>
<dbReference type="AlphaFoldDB" id="A0A6P4Z4G2"/>
<evidence type="ECO:0000256" key="2">
    <source>
        <dbReference type="ARBA" id="ARBA00004286"/>
    </source>
</evidence>
<dbReference type="GeneID" id="109475297"/>
<keyword evidence="9" id="KW-0833">Ubl conjugation pathway</keyword>
<dbReference type="InterPro" id="IPR019775">
    <property type="entry name" value="WD40_repeat_CS"/>
</dbReference>
<dbReference type="GO" id="GO:0005694">
    <property type="term" value="C:chromosome"/>
    <property type="evidence" value="ECO:0007669"/>
    <property type="project" value="UniProtKB-SubCell"/>
</dbReference>
<dbReference type="InterPro" id="IPR036322">
    <property type="entry name" value="WD40_repeat_dom_sf"/>
</dbReference>
<dbReference type="GO" id="GO:0009416">
    <property type="term" value="P:response to light stimulus"/>
    <property type="evidence" value="ECO:0007669"/>
    <property type="project" value="UniProtKB-ARBA"/>
</dbReference>
<dbReference type="GO" id="GO:0043161">
    <property type="term" value="P:proteasome-mediated ubiquitin-dependent protein catabolic process"/>
    <property type="evidence" value="ECO:0007669"/>
    <property type="project" value="TreeGrafter"/>
</dbReference>
<protein>
    <recommendedName>
        <fullName evidence="14">DNA excision repair protein ERCC-8</fullName>
    </recommendedName>
</protein>
<accession>A0A6P4Z4G2</accession>
<keyword evidence="6 15" id="KW-0853">WD repeat</keyword>
<proteinExistence type="predicted"/>